<keyword evidence="3" id="KW-1185">Reference proteome</keyword>
<feature type="transmembrane region" description="Helical" evidence="1">
    <location>
        <begin position="37"/>
        <end position="58"/>
    </location>
</feature>
<sequence length="129" mass="14191">MGADTIKLPYLPILVVVALLTFLRRKQSTSLTACAQLVPNLLAIHLIVTLATALFIMVQRARKQSRNAPLSSVNTATIGSKVPVLDDPSFTIRLSPSARLSMFSRSECFHFAHLSLNSRFPFIDVILTP</sequence>
<evidence type="ECO:0000313" key="2">
    <source>
        <dbReference type="EMBL" id="KAJ3845485.1"/>
    </source>
</evidence>
<organism evidence="2 3">
    <name type="scientific">Lentinula raphanica</name>
    <dbReference type="NCBI Taxonomy" id="153919"/>
    <lineage>
        <taxon>Eukaryota</taxon>
        <taxon>Fungi</taxon>
        <taxon>Dikarya</taxon>
        <taxon>Basidiomycota</taxon>
        <taxon>Agaricomycotina</taxon>
        <taxon>Agaricomycetes</taxon>
        <taxon>Agaricomycetidae</taxon>
        <taxon>Agaricales</taxon>
        <taxon>Marasmiineae</taxon>
        <taxon>Omphalotaceae</taxon>
        <taxon>Lentinula</taxon>
    </lineage>
</organism>
<protein>
    <submittedName>
        <fullName evidence="2">Uncharacterized protein</fullName>
    </submittedName>
</protein>
<keyword evidence="1" id="KW-1133">Transmembrane helix</keyword>
<keyword evidence="1" id="KW-0812">Transmembrane</keyword>
<feature type="transmembrane region" description="Helical" evidence="1">
    <location>
        <begin position="7"/>
        <end position="25"/>
    </location>
</feature>
<dbReference type="Proteomes" id="UP001163846">
    <property type="component" value="Unassembled WGS sequence"/>
</dbReference>
<comment type="caution">
    <text evidence="2">The sequence shown here is derived from an EMBL/GenBank/DDBJ whole genome shotgun (WGS) entry which is preliminary data.</text>
</comment>
<dbReference type="AlphaFoldDB" id="A0AA38PMU3"/>
<gene>
    <name evidence="2" type="ORF">F5878DRAFT_127175</name>
</gene>
<proteinExistence type="predicted"/>
<dbReference type="EMBL" id="MU805936">
    <property type="protein sequence ID" value="KAJ3845485.1"/>
    <property type="molecule type" value="Genomic_DNA"/>
</dbReference>
<evidence type="ECO:0000313" key="3">
    <source>
        <dbReference type="Proteomes" id="UP001163846"/>
    </source>
</evidence>
<name>A0AA38PMU3_9AGAR</name>
<keyword evidence="1" id="KW-0472">Membrane</keyword>
<evidence type="ECO:0000256" key="1">
    <source>
        <dbReference type="SAM" id="Phobius"/>
    </source>
</evidence>
<reference evidence="2" key="1">
    <citation type="submission" date="2022-08" db="EMBL/GenBank/DDBJ databases">
        <authorList>
            <consortium name="DOE Joint Genome Institute"/>
            <person name="Min B."/>
            <person name="Riley R."/>
            <person name="Sierra-Patev S."/>
            <person name="Naranjo-Ortiz M."/>
            <person name="Looney B."/>
            <person name="Konkel Z."/>
            <person name="Slot J.C."/>
            <person name="Sakamoto Y."/>
            <person name="Steenwyk J.L."/>
            <person name="Rokas A."/>
            <person name="Carro J."/>
            <person name="Camarero S."/>
            <person name="Ferreira P."/>
            <person name="Molpeceres G."/>
            <person name="Ruiz-Duenas F.J."/>
            <person name="Serrano A."/>
            <person name="Henrissat B."/>
            <person name="Drula E."/>
            <person name="Hughes K.W."/>
            <person name="Mata J.L."/>
            <person name="Ishikawa N.K."/>
            <person name="Vargas-Isla R."/>
            <person name="Ushijima S."/>
            <person name="Smith C.A."/>
            <person name="Ahrendt S."/>
            <person name="Andreopoulos W."/>
            <person name="He G."/>
            <person name="Labutti K."/>
            <person name="Lipzen A."/>
            <person name="Ng V."/>
            <person name="Sandor L."/>
            <person name="Barry K."/>
            <person name="Martinez A.T."/>
            <person name="Xiao Y."/>
            <person name="Gibbons J.G."/>
            <person name="Terashima K."/>
            <person name="Hibbett D.S."/>
            <person name="Grigoriev I.V."/>
        </authorList>
    </citation>
    <scope>NUCLEOTIDE SEQUENCE</scope>
    <source>
        <strain evidence="2">TFB9207</strain>
    </source>
</reference>
<accession>A0AA38PMU3</accession>